<dbReference type="AlphaFoldDB" id="A0A3M2JK99"/>
<dbReference type="OrthoDB" id="9783139at2"/>
<dbReference type="InterPro" id="IPR023120">
    <property type="entry name" value="WHTH_transcript_rep_HrcA_IDD"/>
</dbReference>
<comment type="similarity">
    <text evidence="6">Belongs to the HrcA family.</text>
</comment>
<feature type="domain" description="Heat-inducible transcription repressor HrcA C-terminal" evidence="7">
    <location>
        <begin position="103"/>
        <end position="330"/>
    </location>
</feature>
<evidence type="ECO:0000256" key="6">
    <source>
        <dbReference type="HAMAP-Rule" id="MF_00081"/>
    </source>
</evidence>
<dbReference type="SUPFAM" id="SSF46785">
    <property type="entry name" value="Winged helix' DNA-binding domain"/>
    <property type="match status" value="1"/>
</dbReference>
<reference evidence="9 10" key="1">
    <citation type="submission" date="2018-10" db="EMBL/GenBank/DDBJ databases">
        <title>Isolation, diversity and antifungal activity of actinobacteria from wheat.</title>
        <authorList>
            <person name="Han C."/>
        </authorList>
    </citation>
    <scope>NUCLEOTIDE SEQUENCE [LARGE SCALE GENOMIC DNA]</scope>
    <source>
        <strain evidence="9 10">NEAU-YY56</strain>
    </source>
</reference>
<evidence type="ECO:0000313" key="10">
    <source>
        <dbReference type="Proteomes" id="UP000269289"/>
    </source>
</evidence>
<dbReference type="InterPro" id="IPR029016">
    <property type="entry name" value="GAF-like_dom_sf"/>
</dbReference>
<dbReference type="EMBL" id="RFFI01000003">
    <property type="protein sequence ID" value="RMI14252.1"/>
    <property type="molecule type" value="Genomic_DNA"/>
</dbReference>
<comment type="caution">
    <text evidence="9">The sequence shown here is derived from an EMBL/GenBank/DDBJ whole genome shotgun (WGS) entry which is preliminary data.</text>
</comment>
<dbReference type="Gene3D" id="3.30.390.60">
    <property type="entry name" value="Heat-inducible transcription repressor hrca homolog, domain 3"/>
    <property type="match status" value="1"/>
</dbReference>
<dbReference type="InterPro" id="IPR036388">
    <property type="entry name" value="WH-like_DNA-bd_sf"/>
</dbReference>
<dbReference type="Gene3D" id="3.30.450.40">
    <property type="match status" value="1"/>
</dbReference>
<keyword evidence="3 6" id="KW-0346">Stress response</keyword>
<dbReference type="GO" id="GO:0003677">
    <property type="term" value="F:DNA binding"/>
    <property type="evidence" value="ECO:0007669"/>
    <property type="project" value="InterPro"/>
</dbReference>
<keyword evidence="4 6" id="KW-0804">Transcription</keyword>
<accession>A0A3M2JK99</accession>
<keyword evidence="10" id="KW-1185">Reference proteome</keyword>
<evidence type="ECO:0000313" key="9">
    <source>
        <dbReference type="EMBL" id="RMI14252.1"/>
    </source>
</evidence>
<dbReference type="InterPro" id="IPR002571">
    <property type="entry name" value="HrcA"/>
</dbReference>
<dbReference type="Gene3D" id="1.10.10.10">
    <property type="entry name" value="Winged helix-like DNA-binding domain superfamily/Winged helix DNA-binding domain"/>
    <property type="match status" value="1"/>
</dbReference>
<dbReference type="SUPFAM" id="SSF55781">
    <property type="entry name" value="GAF domain-like"/>
    <property type="match status" value="1"/>
</dbReference>
<sequence length="346" mass="37303">MSEDRRLDVLRAIVEDYVATREPVGSRALVERHSLGVSPATIRNDMAALEDAGYIVQPHTSAGRVPTDKGYRLFVDRLATIKPLSSPERRAIETFMEDAADLDDVVDRAVRLLAQLTHQVAVVQYPSLRRTALRHVELVPVGDRHLLVVIITDHGRVEQRTLELAQPLDVGTVARLRTRLNTAAAGRRLAELGSALHDLADDFVPADGPLVHAVVAAVEDTLAQESEERVVLAGTANLVRGGGPEFARHVSPVLEALEEQVVLLRLLTEMAEDEGTVSVRIGRETQHEGLVETSFVTTGYGGADGGAAPGGAVARIGSVGPLRMDYPGTIATVRAVARYLSRILAQ</sequence>
<dbReference type="Pfam" id="PF01628">
    <property type="entry name" value="HrcA"/>
    <property type="match status" value="1"/>
</dbReference>
<gene>
    <name evidence="6 9" type="primary">hrcA</name>
    <name evidence="9" type="ORF">EBM89_01010</name>
</gene>
<dbReference type="InterPro" id="IPR001034">
    <property type="entry name" value="DeoR_HTH"/>
</dbReference>
<proteinExistence type="inferred from homology"/>
<feature type="domain" description="HTH deoR-type" evidence="8">
    <location>
        <begin position="28"/>
        <end position="61"/>
    </location>
</feature>
<dbReference type="GO" id="GO:0045892">
    <property type="term" value="P:negative regulation of DNA-templated transcription"/>
    <property type="evidence" value="ECO:0007669"/>
    <property type="project" value="UniProtKB-UniRule"/>
</dbReference>
<dbReference type="PANTHER" id="PTHR34824:SF1">
    <property type="entry name" value="HEAT-INDUCIBLE TRANSCRIPTION REPRESSOR HRCA"/>
    <property type="match status" value="1"/>
</dbReference>
<dbReference type="InterPro" id="IPR021153">
    <property type="entry name" value="HrcA_C"/>
</dbReference>
<name>A0A3M2JK99_9CELL</name>
<evidence type="ECO:0000259" key="7">
    <source>
        <dbReference type="Pfam" id="PF01628"/>
    </source>
</evidence>
<protein>
    <recommendedName>
        <fullName evidence="6">Heat-inducible transcription repressor HrcA</fullName>
    </recommendedName>
</protein>
<dbReference type="PANTHER" id="PTHR34824">
    <property type="entry name" value="HEAT-INDUCIBLE TRANSCRIPTION REPRESSOR HRCA"/>
    <property type="match status" value="1"/>
</dbReference>
<keyword evidence="1 6" id="KW-0678">Repressor</keyword>
<evidence type="ECO:0000256" key="3">
    <source>
        <dbReference type="ARBA" id="ARBA00023016"/>
    </source>
</evidence>
<dbReference type="GO" id="GO:0003700">
    <property type="term" value="F:DNA-binding transcription factor activity"/>
    <property type="evidence" value="ECO:0007669"/>
    <property type="project" value="InterPro"/>
</dbReference>
<organism evidence="9 10">
    <name type="scientific">Cellulomonas triticagri</name>
    <dbReference type="NCBI Taxonomy" id="2483352"/>
    <lineage>
        <taxon>Bacteria</taxon>
        <taxon>Bacillati</taxon>
        <taxon>Actinomycetota</taxon>
        <taxon>Actinomycetes</taxon>
        <taxon>Micrococcales</taxon>
        <taxon>Cellulomonadaceae</taxon>
        <taxon>Cellulomonas</taxon>
    </lineage>
</organism>
<dbReference type="FunFam" id="1.10.10.10:FF:000049">
    <property type="entry name" value="Heat-inducible transcription repressor HrcA"/>
    <property type="match status" value="1"/>
</dbReference>
<evidence type="ECO:0000256" key="2">
    <source>
        <dbReference type="ARBA" id="ARBA00023015"/>
    </source>
</evidence>
<evidence type="ECO:0000259" key="8">
    <source>
        <dbReference type="Pfam" id="PF08220"/>
    </source>
</evidence>
<evidence type="ECO:0000256" key="4">
    <source>
        <dbReference type="ARBA" id="ARBA00023163"/>
    </source>
</evidence>
<dbReference type="NCBIfam" id="TIGR00331">
    <property type="entry name" value="hrcA"/>
    <property type="match status" value="1"/>
</dbReference>
<comment type="function">
    <text evidence="5 6">Negative regulator of class I heat shock genes (grpE-dnaK-dnaJ and groELS operons). Prevents heat-shock induction of these operons.</text>
</comment>
<dbReference type="Proteomes" id="UP000269289">
    <property type="component" value="Unassembled WGS sequence"/>
</dbReference>
<dbReference type="HAMAP" id="MF_00081">
    <property type="entry name" value="HrcA"/>
    <property type="match status" value="1"/>
</dbReference>
<dbReference type="Pfam" id="PF08220">
    <property type="entry name" value="HTH_DeoR"/>
    <property type="match status" value="1"/>
</dbReference>
<dbReference type="RefSeq" id="WP_122147644.1">
    <property type="nucleotide sequence ID" value="NZ_RFFI01000003.1"/>
</dbReference>
<keyword evidence="2 6" id="KW-0805">Transcription regulation</keyword>
<dbReference type="InterPro" id="IPR036390">
    <property type="entry name" value="WH_DNA-bd_sf"/>
</dbReference>
<evidence type="ECO:0000256" key="1">
    <source>
        <dbReference type="ARBA" id="ARBA00022491"/>
    </source>
</evidence>
<evidence type="ECO:0000256" key="5">
    <source>
        <dbReference type="ARBA" id="ARBA00055319"/>
    </source>
</evidence>
<dbReference type="PIRSF" id="PIRSF005485">
    <property type="entry name" value="HrcA"/>
    <property type="match status" value="1"/>
</dbReference>